<keyword evidence="2" id="KW-0378">Hydrolase</keyword>
<dbReference type="GO" id="GO:0006412">
    <property type="term" value="P:translation"/>
    <property type="evidence" value="ECO:0007669"/>
    <property type="project" value="UniProtKB-UniRule"/>
</dbReference>
<name>A0A0G0M9M9_9BACT</name>
<dbReference type="InterPro" id="IPR023635">
    <property type="entry name" value="Peptide_deformylase"/>
</dbReference>
<dbReference type="GO" id="GO:0042586">
    <property type="term" value="F:peptide deformylase activity"/>
    <property type="evidence" value="ECO:0007669"/>
    <property type="project" value="UniProtKB-UniRule"/>
</dbReference>
<dbReference type="NCBIfam" id="NF001159">
    <property type="entry name" value="PRK00150.1-3"/>
    <property type="match status" value="1"/>
</dbReference>
<dbReference type="PRINTS" id="PR01576">
    <property type="entry name" value="PDEFORMYLASE"/>
</dbReference>
<sequence>MVREILNTKDRRLRVVSKPASKVDKKIKELIKDLKETLLVQKDPEGVGLAAPQIGKNVRVFVIMPDSKIKVIINPEVVKTETEIKKEEKSSKGRPRPTDGAAGRKIMEGCLSLPNYYGPIKRSAEITIKYLNEEGVTRTETFFGIEAQIIQHEIDHLNGILFVDRLLEQKKPLYEYIDGEWEEVEL</sequence>
<comment type="function">
    <text evidence="2">Removes the formyl group from the N-terminal Met of newly synthesized proteins. Requires at least a dipeptide for an efficient rate of reaction. N-terminal L-methionine is a prerequisite for activity but the enzyme has broad specificity at other positions.</text>
</comment>
<comment type="catalytic activity">
    <reaction evidence="2">
        <text>N-terminal N-formyl-L-methionyl-[peptide] + H2O = N-terminal L-methionyl-[peptide] + formate</text>
        <dbReference type="Rhea" id="RHEA:24420"/>
        <dbReference type="Rhea" id="RHEA-COMP:10639"/>
        <dbReference type="Rhea" id="RHEA-COMP:10640"/>
        <dbReference type="ChEBI" id="CHEBI:15377"/>
        <dbReference type="ChEBI" id="CHEBI:15740"/>
        <dbReference type="ChEBI" id="CHEBI:49298"/>
        <dbReference type="ChEBI" id="CHEBI:64731"/>
        <dbReference type="EC" id="3.5.1.88"/>
    </reaction>
</comment>
<dbReference type="Proteomes" id="UP000033881">
    <property type="component" value="Unassembled WGS sequence"/>
</dbReference>
<feature type="region of interest" description="Disordered" evidence="3">
    <location>
        <begin position="83"/>
        <end position="103"/>
    </location>
</feature>
<comment type="caution">
    <text evidence="4">The sequence shown here is derived from an EMBL/GenBank/DDBJ whole genome shotgun (WGS) entry which is preliminary data.</text>
</comment>
<comment type="cofactor">
    <cofactor evidence="2">
        <name>Fe(2+)</name>
        <dbReference type="ChEBI" id="CHEBI:29033"/>
    </cofactor>
    <text evidence="2">Binds 1 Fe(2+) ion.</text>
</comment>
<evidence type="ECO:0000256" key="3">
    <source>
        <dbReference type="SAM" id="MobiDB-lite"/>
    </source>
</evidence>
<feature type="binding site" evidence="2">
    <location>
        <position position="156"/>
    </location>
    <ligand>
        <name>Fe cation</name>
        <dbReference type="ChEBI" id="CHEBI:24875"/>
    </ligand>
</feature>
<keyword evidence="2" id="KW-0408">Iron</keyword>
<dbReference type="GO" id="GO:0046872">
    <property type="term" value="F:metal ion binding"/>
    <property type="evidence" value="ECO:0007669"/>
    <property type="project" value="UniProtKB-KW"/>
</dbReference>
<dbReference type="EC" id="3.5.1.88" evidence="2"/>
<feature type="binding site" evidence="2">
    <location>
        <position position="152"/>
    </location>
    <ligand>
        <name>Fe cation</name>
        <dbReference type="ChEBI" id="CHEBI:24875"/>
    </ligand>
</feature>
<dbReference type="Pfam" id="PF01327">
    <property type="entry name" value="Pep_deformylase"/>
    <property type="match status" value="1"/>
</dbReference>
<evidence type="ECO:0000256" key="2">
    <source>
        <dbReference type="HAMAP-Rule" id="MF_00163"/>
    </source>
</evidence>
<dbReference type="PIRSF" id="PIRSF004749">
    <property type="entry name" value="Pep_def"/>
    <property type="match status" value="1"/>
</dbReference>
<comment type="similarity">
    <text evidence="1 2">Belongs to the polypeptide deformylase family.</text>
</comment>
<proteinExistence type="inferred from homology"/>
<dbReference type="InterPro" id="IPR036821">
    <property type="entry name" value="Peptide_deformylase_sf"/>
</dbReference>
<dbReference type="CDD" id="cd00487">
    <property type="entry name" value="Pep_deformylase"/>
    <property type="match status" value="1"/>
</dbReference>
<dbReference type="STRING" id="1618574.UT24_C0009G0121"/>
<dbReference type="PANTHER" id="PTHR10458:SF22">
    <property type="entry name" value="PEPTIDE DEFORMYLASE"/>
    <property type="match status" value="1"/>
</dbReference>
<organism evidence="4 5">
    <name type="scientific">Candidatus Woesebacteria bacterium GW2011_GWB1_39_12</name>
    <dbReference type="NCBI Taxonomy" id="1618574"/>
    <lineage>
        <taxon>Bacteria</taxon>
        <taxon>Candidatus Woeseibacteriota</taxon>
    </lineage>
</organism>
<keyword evidence="2" id="KW-0648">Protein biosynthesis</keyword>
<evidence type="ECO:0000313" key="5">
    <source>
        <dbReference type="Proteomes" id="UP000033881"/>
    </source>
</evidence>
<dbReference type="AlphaFoldDB" id="A0A0G0M9M9"/>
<feature type="active site" evidence="2">
    <location>
        <position position="153"/>
    </location>
</feature>
<protein>
    <recommendedName>
        <fullName evidence="2">Peptide deformylase</fullName>
        <shortName evidence="2">PDF</shortName>
        <ecNumber evidence="2">3.5.1.88</ecNumber>
    </recommendedName>
    <alternativeName>
        <fullName evidence="2">Polypeptide deformylase</fullName>
    </alternativeName>
</protein>
<gene>
    <name evidence="2" type="primary">def</name>
    <name evidence="4" type="ORF">UT24_C0009G0121</name>
</gene>
<dbReference type="HAMAP" id="MF_00163">
    <property type="entry name" value="Pep_deformylase"/>
    <property type="match status" value="1"/>
</dbReference>
<dbReference type="EMBL" id="LBWB01000009">
    <property type="protein sequence ID" value="KKR00804.1"/>
    <property type="molecule type" value="Genomic_DNA"/>
</dbReference>
<keyword evidence="2" id="KW-0479">Metal-binding</keyword>
<feature type="binding site" evidence="2">
    <location>
        <position position="110"/>
    </location>
    <ligand>
        <name>Fe cation</name>
        <dbReference type="ChEBI" id="CHEBI:24875"/>
    </ligand>
</feature>
<reference evidence="4 5" key="1">
    <citation type="journal article" date="2015" name="Nature">
        <title>rRNA introns, odd ribosomes, and small enigmatic genomes across a large radiation of phyla.</title>
        <authorList>
            <person name="Brown C.T."/>
            <person name="Hug L.A."/>
            <person name="Thomas B.C."/>
            <person name="Sharon I."/>
            <person name="Castelle C.J."/>
            <person name="Singh A."/>
            <person name="Wilkins M.J."/>
            <person name="Williams K.H."/>
            <person name="Banfield J.F."/>
        </authorList>
    </citation>
    <scope>NUCLEOTIDE SEQUENCE [LARGE SCALE GENOMIC DNA]</scope>
</reference>
<dbReference type="PANTHER" id="PTHR10458">
    <property type="entry name" value="PEPTIDE DEFORMYLASE"/>
    <property type="match status" value="1"/>
</dbReference>
<dbReference type="PATRIC" id="fig|1618574.4.peg.793"/>
<evidence type="ECO:0000256" key="1">
    <source>
        <dbReference type="ARBA" id="ARBA00010759"/>
    </source>
</evidence>
<evidence type="ECO:0000313" key="4">
    <source>
        <dbReference type="EMBL" id="KKR00804.1"/>
    </source>
</evidence>
<dbReference type="Gene3D" id="3.90.45.10">
    <property type="entry name" value="Peptide deformylase"/>
    <property type="match status" value="1"/>
</dbReference>
<accession>A0A0G0M9M9</accession>
<dbReference type="SUPFAM" id="SSF56420">
    <property type="entry name" value="Peptide deformylase"/>
    <property type="match status" value="1"/>
</dbReference>